<dbReference type="PANTHER" id="PTHR38459">
    <property type="entry name" value="PROPHAGE BACTOPRENOL-LINKED GLUCOSE TRANSLOCASE HOMOLOG"/>
    <property type="match status" value="1"/>
</dbReference>
<comment type="similarity">
    <text evidence="2">Belongs to the GtrA family.</text>
</comment>
<comment type="caution">
    <text evidence="8">The sequence shown here is derived from an EMBL/GenBank/DDBJ whole genome shotgun (WGS) entry which is preliminary data.</text>
</comment>
<evidence type="ECO:0000256" key="2">
    <source>
        <dbReference type="ARBA" id="ARBA00009399"/>
    </source>
</evidence>
<dbReference type="InterPro" id="IPR007267">
    <property type="entry name" value="GtrA_DPMS_TM"/>
</dbReference>
<dbReference type="InterPro" id="IPR051401">
    <property type="entry name" value="GtrA_CellWall_Glycosyl"/>
</dbReference>
<evidence type="ECO:0000256" key="1">
    <source>
        <dbReference type="ARBA" id="ARBA00004141"/>
    </source>
</evidence>
<evidence type="ECO:0000256" key="3">
    <source>
        <dbReference type="ARBA" id="ARBA00022692"/>
    </source>
</evidence>
<accession>A0ABS6P192</accession>
<evidence type="ECO:0000256" key="5">
    <source>
        <dbReference type="ARBA" id="ARBA00023136"/>
    </source>
</evidence>
<name>A0ABS6P192_9PSED</name>
<feature type="transmembrane region" description="Helical" evidence="6">
    <location>
        <begin position="70"/>
        <end position="90"/>
    </location>
</feature>
<evidence type="ECO:0000259" key="7">
    <source>
        <dbReference type="Pfam" id="PF04138"/>
    </source>
</evidence>
<evidence type="ECO:0000313" key="9">
    <source>
        <dbReference type="Proteomes" id="UP001048976"/>
    </source>
</evidence>
<keyword evidence="3 6" id="KW-0812">Transmembrane</keyword>
<dbReference type="EMBL" id="JAHSTY010000002">
    <property type="protein sequence ID" value="MBV4454235.1"/>
    <property type="molecule type" value="Genomic_DNA"/>
</dbReference>
<evidence type="ECO:0000313" key="8">
    <source>
        <dbReference type="EMBL" id="MBV4454235.1"/>
    </source>
</evidence>
<keyword evidence="4 6" id="KW-1133">Transmembrane helix</keyword>
<feature type="domain" description="GtrA/DPMS transmembrane" evidence="7">
    <location>
        <begin position="10"/>
        <end position="118"/>
    </location>
</feature>
<sequence length="128" mass="14224">MQKKLRLFIRYLGAGVIATLVHFVVFVCLLPYYGPTSSTLCAAVTGAMVAFCLSRHWVFAQRNCNSWRFLITATSQVLSNTLIVNLLTHWGAPALIAQIVATAAVTLQGVTINHLWVFKHDIKRAPLR</sequence>
<gene>
    <name evidence="8" type="ORF">KVG91_16715</name>
</gene>
<dbReference type="Proteomes" id="UP001048976">
    <property type="component" value="Unassembled WGS sequence"/>
</dbReference>
<dbReference type="Pfam" id="PF04138">
    <property type="entry name" value="GtrA_DPMS_TM"/>
    <property type="match status" value="1"/>
</dbReference>
<reference evidence="8" key="1">
    <citation type="submission" date="2021-06" db="EMBL/GenBank/DDBJ databases">
        <title>Updating the genus Pseudomonas: Description of 43 new species and partition of the Pseudomonas putida group.</title>
        <authorList>
            <person name="Girard L."/>
            <person name="Lood C."/>
            <person name="Vandamme P."/>
            <person name="Rokni-Zadeh H."/>
            <person name="Van Noort V."/>
            <person name="Hofte M."/>
            <person name="Lavigne R."/>
            <person name="De Mot R."/>
        </authorList>
    </citation>
    <scope>NUCLEOTIDE SEQUENCE</scope>
    <source>
        <strain evidence="8">SWRI103</strain>
    </source>
</reference>
<feature type="transmembrane region" description="Helical" evidence="6">
    <location>
        <begin position="39"/>
        <end position="58"/>
    </location>
</feature>
<feature type="transmembrane region" description="Helical" evidence="6">
    <location>
        <begin position="12"/>
        <end position="33"/>
    </location>
</feature>
<keyword evidence="5 6" id="KW-0472">Membrane</keyword>
<dbReference type="RefSeq" id="WP_169375616.1">
    <property type="nucleotide sequence ID" value="NZ_JAHSTY010000002.1"/>
</dbReference>
<keyword evidence="9" id="KW-1185">Reference proteome</keyword>
<evidence type="ECO:0000256" key="6">
    <source>
        <dbReference type="SAM" id="Phobius"/>
    </source>
</evidence>
<protein>
    <submittedName>
        <fullName evidence="8">GtrA family protein</fullName>
    </submittedName>
</protein>
<dbReference type="PANTHER" id="PTHR38459:SF1">
    <property type="entry name" value="PROPHAGE BACTOPRENOL-LINKED GLUCOSE TRANSLOCASE HOMOLOG"/>
    <property type="match status" value="1"/>
</dbReference>
<feature type="transmembrane region" description="Helical" evidence="6">
    <location>
        <begin position="96"/>
        <end position="118"/>
    </location>
</feature>
<organism evidence="8 9">
    <name type="scientific">Pseudomonas azadiae</name>
    <dbReference type="NCBI Taxonomy" id="2843612"/>
    <lineage>
        <taxon>Bacteria</taxon>
        <taxon>Pseudomonadati</taxon>
        <taxon>Pseudomonadota</taxon>
        <taxon>Gammaproteobacteria</taxon>
        <taxon>Pseudomonadales</taxon>
        <taxon>Pseudomonadaceae</taxon>
        <taxon>Pseudomonas</taxon>
    </lineage>
</organism>
<comment type="subcellular location">
    <subcellularLocation>
        <location evidence="1">Membrane</location>
        <topology evidence="1">Multi-pass membrane protein</topology>
    </subcellularLocation>
</comment>
<proteinExistence type="inferred from homology"/>
<evidence type="ECO:0000256" key="4">
    <source>
        <dbReference type="ARBA" id="ARBA00022989"/>
    </source>
</evidence>